<dbReference type="Proteomes" id="UP000660262">
    <property type="component" value="Unassembled WGS sequence"/>
</dbReference>
<evidence type="ECO:0000256" key="1">
    <source>
        <dbReference type="SAM" id="MobiDB-lite"/>
    </source>
</evidence>
<feature type="compositionally biased region" description="Basic and acidic residues" evidence="1">
    <location>
        <begin position="122"/>
        <end position="145"/>
    </location>
</feature>
<sequence>MGVTQDDAFEGDASLSRDLSQSQQGPHVSFLPRNTWDSVPAAFVPEAAARRLANDGTYAQAIDEASPAVELANTNWLAANGWLAPSSKDDDTREREREKHAFAKEKYAAHLRVPGMLAQARRKAESERIEAERVAELEKITESKKQLRKLMVEQATKQPQPQPEEGQQQQQQQQQGKVTFGAGGKARPRSRASRVLSSETPLELPNNKPRRVQEESVYQSTWRKEVESERPQMKVVKSIVEETETTAKKANAFYSPVAAATSNKLLALMTNVALDENREQSLGKVSQVEYTLPYGHIDPQSVYDAAKEYSFQPPPPEWTEEDEEREAELRDGPLDVIGGKGSRSFPAIQKEARRRAYAANTYAANAINVMVSSARERHHRPLSPPVQLHPMADEASLDLP</sequence>
<evidence type="ECO:0000313" key="3">
    <source>
        <dbReference type="Proteomes" id="UP000660262"/>
    </source>
</evidence>
<feature type="compositionally biased region" description="Basic and acidic residues" evidence="1">
    <location>
        <begin position="222"/>
        <end position="232"/>
    </location>
</feature>
<reference evidence="2" key="1">
    <citation type="submission" date="2020-10" db="EMBL/GenBank/DDBJ databases">
        <title>Unveiling of a novel bifunctional photoreceptor, Dualchrome1, isolated from a cosmopolitan green alga.</title>
        <authorList>
            <person name="Suzuki S."/>
            <person name="Kawachi M."/>
        </authorList>
    </citation>
    <scope>NUCLEOTIDE SEQUENCE</scope>
    <source>
        <strain evidence="2">NIES 2893</strain>
    </source>
</reference>
<evidence type="ECO:0000313" key="2">
    <source>
        <dbReference type="EMBL" id="GHP02854.1"/>
    </source>
</evidence>
<feature type="region of interest" description="Disordered" evidence="1">
    <location>
        <begin position="312"/>
        <end position="342"/>
    </location>
</feature>
<dbReference type="EMBL" id="BNJQ01000004">
    <property type="protein sequence ID" value="GHP02854.1"/>
    <property type="molecule type" value="Genomic_DNA"/>
</dbReference>
<comment type="caution">
    <text evidence="2">The sequence shown here is derived from an EMBL/GenBank/DDBJ whole genome shotgun (WGS) entry which is preliminary data.</text>
</comment>
<keyword evidence="3" id="KW-1185">Reference proteome</keyword>
<protein>
    <submittedName>
        <fullName evidence="2">Uncharacterized protein</fullName>
    </submittedName>
</protein>
<gene>
    <name evidence="2" type="ORF">PPROV_000160900</name>
</gene>
<dbReference type="AlphaFoldDB" id="A0A830H724"/>
<feature type="region of interest" description="Disordered" evidence="1">
    <location>
        <begin position="1"/>
        <end position="32"/>
    </location>
</feature>
<feature type="region of interest" description="Disordered" evidence="1">
    <location>
        <begin position="374"/>
        <end position="400"/>
    </location>
</feature>
<organism evidence="2 3">
    <name type="scientific">Pycnococcus provasolii</name>
    <dbReference type="NCBI Taxonomy" id="41880"/>
    <lineage>
        <taxon>Eukaryota</taxon>
        <taxon>Viridiplantae</taxon>
        <taxon>Chlorophyta</taxon>
        <taxon>Pseudoscourfieldiophyceae</taxon>
        <taxon>Pseudoscourfieldiales</taxon>
        <taxon>Pycnococcaceae</taxon>
        <taxon>Pycnococcus</taxon>
    </lineage>
</organism>
<feature type="compositionally biased region" description="Polar residues" evidence="1">
    <location>
        <begin position="17"/>
        <end position="26"/>
    </location>
</feature>
<proteinExistence type="predicted"/>
<feature type="region of interest" description="Disordered" evidence="1">
    <location>
        <begin position="118"/>
        <end position="233"/>
    </location>
</feature>
<feature type="compositionally biased region" description="Low complexity" evidence="1">
    <location>
        <begin position="163"/>
        <end position="176"/>
    </location>
</feature>
<accession>A0A830H724</accession>
<name>A0A830H724_9CHLO</name>